<dbReference type="InterPro" id="IPR041698">
    <property type="entry name" value="Methyltransf_25"/>
</dbReference>
<name>A0A0G1CNN2_9BACT</name>
<gene>
    <name evidence="5" type="ORF">UV61_C0003G0012</name>
</gene>
<dbReference type="PANTHER" id="PTHR43464:SF19">
    <property type="entry name" value="UBIQUINONE BIOSYNTHESIS O-METHYLTRANSFERASE, MITOCHONDRIAL"/>
    <property type="match status" value="1"/>
</dbReference>
<dbReference type="GO" id="GO:0008168">
    <property type="term" value="F:methyltransferase activity"/>
    <property type="evidence" value="ECO:0007669"/>
    <property type="project" value="UniProtKB-KW"/>
</dbReference>
<evidence type="ECO:0000313" key="6">
    <source>
        <dbReference type="Proteomes" id="UP000034050"/>
    </source>
</evidence>
<dbReference type="Gene3D" id="3.40.50.150">
    <property type="entry name" value="Vaccinia Virus protein VP39"/>
    <property type="match status" value="1"/>
</dbReference>
<keyword evidence="2 5" id="KW-0808">Transferase</keyword>
<reference evidence="5 6" key="1">
    <citation type="journal article" date="2015" name="Nature">
        <title>rRNA introns, odd ribosomes, and small enigmatic genomes across a large radiation of phyla.</title>
        <authorList>
            <person name="Brown C.T."/>
            <person name="Hug L.A."/>
            <person name="Thomas B.C."/>
            <person name="Sharon I."/>
            <person name="Castelle C.J."/>
            <person name="Singh A."/>
            <person name="Wilkins M.J."/>
            <person name="Williams K.H."/>
            <person name="Banfield J.F."/>
        </authorList>
    </citation>
    <scope>NUCLEOTIDE SEQUENCE [LARGE SCALE GENOMIC DNA]</scope>
</reference>
<evidence type="ECO:0000256" key="2">
    <source>
        <dbReference type="ARBA" id="ARBA00022679"/>
    </source>
</evidence>
<dbReference type="SUPFAM" id="SSF53335">
    <property type="entry name" value="S-adenosyl-L-methionine-dependent methyltransferases"/>
    <property type="match status" value="1"/>
</dbReference>
<sequence length="251" mass="28980">MTKSNLFYQNYDLLFQSKDYTREVNQILNIYRRKNQKTPRRVLDLGCGTGNHTRELAKIVPHVTGLDIDPLMVKLAKIKLQPFAKRASIINLPIEKLPLKFKFDLTVALFNVINYISTWPELVSFFRGVKTHLTSQGIFLFDAWNGVAALTDPPRAKSWVVKTKLKTIICHLTASSDLWEQKTSLTYDLEVRTNGKRKQDKYLLLQTLWTPFEIRSALNFAGLKLLFCSPLGQPQKRATAKDWKIFFGCQR</sequence>
<dbReference type="InterPro" id="IPR029063">
    <property type="entry name" value="SAM-dependent_MTases_sf"/>
</dbReference>
<dbReference type="Gene3D" id="2.20.130.10">
    <property type="entry name" value="CAC2371-like domains"/>
    <property type="match status" value="1"/>
</dbReference>
<protein>
    <submittedName>
        <fullName evidence="5">SAM-dependent methyltransferase</fullName>
    </submittedName>
</protein>
<dbReference type="STRING" id="1618446.UV61_C0003G0012"/>
<dbReference type="Proteomes" id="UP000034050">
    <property type="component" value="Unassembled WGS sequence"/>
</dbReference>
<comment type="caution">
    <text evidence="5">The sequence shown here is derived from an EMBL/GenBank/DDBJ whole genome shotgun (WGS) entry which is preliminary data.</text>
</comment>
<feature type="domain" description="Methyltransferase" evidence="4">
    <location>
        <begin position="42"/>
        <end position="137"/>
    </location>
</feature>
<evidence type="ECO:0000259" key="4">
    <source>
        <dbReference type="Pfam" id="PF13649"/>
    </source>
</evidence>
<dbReference type="AlphaFoldDB" id="A0A0G1CNN2"/>
<organism evidence="5 6">
    <name type="scientific">Candidatus Gottesmanbacteria bacterium GW2011_GWB1_43_11</name>
    <dbReference type="NCBI Taxonomy" id="1618446"/>
    <lineage>
        <taxon>Bacteria</taxon>
        <taxon>Candidatus Gottesmaniibacteriota</taxon>
    </lineage>
</organism>
<evidence type="ECO:0000313" key="5">
    <source>
        <dbReference type="EMBL" id="KKS87159.1"/>
    </source>
</evidence>
<keyword evidence="3" id="KW-0949">S-adenosyl-L-methionine</keyword>
<dbReference type="CDD" id="cd02440">
    <property type="entry name" value="AdoMet_MTases"/>
    <property type="match status" value="1"/>
</dbReference>
<evidence type="ECO:0000256" key="1">
    <source>
        <dbReference type="ARBA" id="ARBA00022603"/>
    </source>
</evidence>
<keyword evidence="1 5" id="KW-0489">Methyltransferase</keyword>
<evidence type="ECO:0000256" key="3">
    <source>
        <dbReference type="ARBA" id="ARBA00022691"/>
    </source>
</evidence>
<dbReference type="PANTHER" id="PTHR43464">
    <property type="entry name" value="METHYLTRANSFERASE"/>
    <property type="match status" value="1"/>
</dbReference>
<accession>A0A0G1CNN2</accession>
<dbReference type="EMBL" id="LCFD01000003">
    <property type="protein sequence ID" value="KKS87159.1"/>
    <property type="molecule type" value="Genomic_DNA"/>
</dbReference>
<dbReference type="Pfam" id="PF13649">
    <property type="entry name" value="Methyltransf_25"/>
    <property type="match status" value="1"/>
</dbReference>
<proteinExistence type="predicted"/>
<dbReference type="GO" id="GO:0032259">
    <property type="term" value="P:methylation"/>
    <property type="evidence" value="ECO:0007669"/>
    <property type="project" value="UniProtKB-KW"/>
</dbReference>